<dbReference type="PANTHER" id="PTHR11715:SF3">
    <property type="entry name" value="GLYCINE CLEAVAGE SYSTEM H PROTEIN-RELATED"/>
    <property type="match status" value="1"/>
</dbReference>
<dbReference type="InterPro" id="IPR002930">
    <property type="entry name" value="GCV_H"/>
</dbReference>
<evidence type="ECO:0000256" key="3">
    <source>
        <dbReference type="HAMAP-Rule" id="MF_00272"/>
    </source>
</evidence>
<dbReference type="GO" id="GO:0019464">
    <property type="term" value="P:glycine decarboxylation via glycine cleavage system"/>
    <property type="evidence" value="ECO:0007669"/>
    <property type="project" value="UniProtKB-UniRule"/>
</dbReference>
<dbReference type="NCBIfam" id="TIGR00527">
    <property type="entry name" value="gcvH"/>
    <property type="match status" value="1"/>
</dbReference>
<dbReference type="STRING" id="1195236.CTER_4058"/>
<evidence type="ECO:0000313" key="6">
    <source>
        <dbReference type="EMBL" id="EMS70220.1"/>
    </source>
</evidence>
<dbReference type="HAMAP" id="MF_00272">
    <property type="entry name" value="GcvH"/>
    <property type="match status" value="1"/>
</dbReference>
<dbReference type="Gene3D" id="2.40.50.100">
    <property type="match status" value="1"/>
</dbReference>
<dbReference type="InterPro" id="IPR017453">
    <property type="entry name" value="GCV_H_sub"/>
</dbReference>
<accession>S0FG43</accession>
<evidence type="ECO:0000256" key="4">
    <source>
        <dbReference type="PIRSR" id="PIRSR617453-50"/>
    </source>
</evidence>
<dbReference type="InterPro" id="IPR000089">
    <property type="entry name" value="Biotin_lipoyl"/>
</dbReference>
<name>S0FG43_RUMCE</name>
<evidence type="ECO:0000259" key="5">
    <source>
        <dbReference type="PROSITE" id="PS50968"/>
    </source>
</evidence>
<dbReference type="GO" id="GO:0009249">
    <property type="term" value="P:protein lipoylation"/>
    <property type="evidence" value="ECO:0007669"/>
    <property type="project" value="TreeGrafter"/>
</dbReference>
<dbReference type="AlphaFoldDB" id="S0FG43"/>
<sequence length="129" mass="14215">MFKVIEGLKYSKEHEWVKVEGDRAYMGITDYAQKSLGEIVYVELPEKGTVLAEGDTLGVVESVKAASDIYTPVSGTVADINEELLDSPGNVNNSPYESWIAVIELGNVNELDTLMGAGEYEKFCEEEED</sequence>
<dbReference type="PANTHER" id="PTHR11715">
    <property type="entry name" value="GLYCINE CLEAVAGE SYSTEM H PROTEIN"/>
    <property type="match status" value="1"/>
</dbReference>
<feature type="domain" description="Lipoyl-binding" evidence="5">
    <location>
        <begin position="23"/>
        <end position="104"/>
    </location>
</feature>
<evidence type="ECO:0000313" key="7">
    <source>
        <dbReference type="Proteomes" id="UP000014155"/>
    </source>
</evidence>
<dbReference type="GO" id="GO:0005960">
    <property type="term" value="C:glycine cleavage complex"/>
    <property type="evidence" value="ECO:0007669"/>
    <property type="project" value="InterPro"/>
</dbReference>
<protein>
    <recommendedName>
        <fullName evidence="3">Glycine cleavage system H protein</fullName>
    </recommendedName>
</protein>
<proteinExistence type="inferred from homology"/>
<dbReference type="InterPro" id="IPR003016">
    <property type="entry name" value="2-oxoA_DH_lipoyl-BS"/>
</dbReference>
<dbReference type="RefSeq" id="WP_004628783.1">
    <property type="nucleotide sequence ID" value="NZ_AORV01000058.1"/>
</dbReference>
<feature type="modified residue" description="N6-lipoyllysine" evidence="3 4">
    <location>
        <position position="64"/>
    </location>
</feature>
<dbReference type="PATRIC" id="fig|1195236.3.peg.4272"/>
<dbReference type="GO" id="GO:0005737">
    <property type="term" value="C:cytoplasm"/>
    <property type="evidence" value="ECO:0007669"/>
    <property type="project" value="TreeGrafter"/>
</dbReference>
<keyword evidence="7" id="KW-1185">Reference proteome</keyword>
<dbReference type="NCBIfam" id="NF002270">
    <property type="entry name" value="PRK01202.1"/>
    <property type="match status" value="1"/>
</dbReference>
<dbReference type="EMBL" id="AORV01000058">
    <property type="protein sequence ID" value="EMS70220.1"/>
    <property type="molecule type" value="Genomic_DNA"/>
</dbReference>
<reference evidence="6 7" key="1">
    <citation type="journal article" date="2013" name="Genome Announc.">
        <title>Draft Genome Sequence of the Cellulolytic, Mesophilic, Anaerobic Bacterium Clostridium termitidis Strain CT1112 (DSM 5398).</title>
        <authorList>
            <person name="Lal S."/>
            <person name="Ramachandran U."/>
            <person name="Zhang X."/>
            <person name="Munir R."/>
            <person name="Sparling R."/>
            <person name="Levin D.B."/>
        </authorList>
    </citation>
    <scope>NUCLEOTIDE SEQUENCE [LARGE SCALE GENOMIC DNA]</scope>
    <source>
        <strain evidence="6 7">CT1112</strain>
    </source>
</reference>
<comment type="cofactor">
    <cofactor evidence="3">
        <name>(R)-lipoate</name>
        <dbReference type="ChEBI" id="CHEBI:83088"/>
    </cofactor>
    <text evidence="3">Binds 1 lipoyl cofactor covalently.</text>
</comment>
<dbReference type="CDD" id="cd06848">
    <property type="entry name" value="GCS_H"/>
    <property type="match status" value="1"/>
</dbReference>
<dbReference type="Proteomes" id="UP000014155">
    <property type="component" value="Unassembled WGS sequence"/>
</dbReference>
<dbReference type="eggNOG" id="COG0509">
    <property type="taxonomic scope" value="Bacteria"/>
</dbReference>
<evidence type="ECO:0000256" key="2">
    <source>
        <dbReference type="ARBA" id="ARBA00022823"/>
    </source>
</evidence>
<evidence type="ECO:0000256" key="1">
    <source>
        <dbReference type="ARBA" id="ARBA00009249"/>
    </source>
</evidence>
<keyword evidence="2 3" id="KW-0450">Lipoyl</keyword>
<dbReference type="InterPro" id="IPR033753">
    <property type="entry name" value="GCV_H/Fam206"/>
</dbReference>
<gene>
    <name evidence="3" type="primary">gcvH</name>
    <name evidence="6" type="ORF">CTER_4058</name>
</gene>
<comment type="function">
    <text evidence="3">The glycine cleavage system catalyzes the degradation of glycine. The H protein shuttles the methylamine group of glycine from the P protein to the T protein.</text>
</comment>
<dbReference type="InterPro" id="IPR011053">
    <property type="entry name" value="Single_hybrid_motif"/>
</dbReference>
<comment type="caution">
    <text evidence="6">The sequence shown here is derived from an EMBL/GenBank/DDBJ whole genome shotgun (WGS) entry which is preliminary data.</text>
</comment>
<dbReference type="Pfam" id="PF01597">
    <property type="entry name" value="GCV_H"/>
    <property type="match status" value="1"/>
</dbReference>
<dbReference type="PROSITE" id="PS50968">
    <property type="entry name" value="BIOTINYL_LIPOYL"/>
    <property type="match status" value="1"/>
</dbReference>
<organism evidence="6 7">
    <name type="scientific">Ruminiclostridium cellobioparum subsp. termitidis CT1112</name>
    <dbReference type="NCBI Taxonomy" id="1195236"/>
    <lineage>
        <taxon>Bacteria</taxon>
        <taxon>Bacillati</taxon>
        <taxon>Bacillota</taxon>
        <taxon>Clostridia</taxon>
        <taxon>Eubacteriales</taxon>
        <taxon>Oscillospiraceae</taxon>
        <taxon>Ruminiclostridium</taxon>
    </lineage>
</organism>
<comment type="similarity">
    <text evidence="1 3">Belongs to the GcvH family.</text>
</comment>
<comment type="subunit">
    <text evidence="3">The glycine cleavage system is composed of four proteins: P, T, L and H.</text>
</comment>
<dbReference type="PROSITE" id="PS00189">
    <property type="entry name" value="LIPOYL"/>
    <property type="match status" value="1"/>
</dbReference>
<dbReference type="SUPFAM" id="SSF51230">
    <property type="entry name" value="Single hybrid motif"/>
    <property type="match status" value="1"/>
</dbReference>